<dbReference type="AlphaFoldDB" id="A0A5C1QHZ4"/>
<accession>A0A5C1QHZ4</accession>
<dbReference type="RefSeq" id="WP_149569106.1">
    <property type="nucleotide sequence ID" value="NZ_CP035807.1"/>
</dbReference>
<dbReference type="PROSITE" id="PS51257">
    <property type="entry name" value="PROKAR_LIPOPROTEIN"/>
    <property type="match status" value="1"/>
</dbReference>
<name>A0A5C1QHZ4_9SPIO</name>
<organism evidence="2 3">
    <name type="scientific">Thiospirochaeta perfilievii</name>
    <dbReference type="NCBI Taxonomy" id="252967"/>
    <lineage>
        <taxon>Bacteria</taxon>
        <taxon>Pseudomonadati</taxon>
        <taxon>Spirochaetota</taxon>
        <taxon>Spirochaetia</taxon>
        <taxon>Spirochaetales</taxon>
        <taxon>Spirochaetaceae</taxon>
        <taxon>Thiospirochaeta</taxon>
    </lineage>
</organism>
<protein>
    <recommendedName>
        <fullName evidence="4">DUF4878 domain-containing protein</fullName>
    </recommendedName>
</protein>
<gene>
    <name evidence="2" type="ORF">EW093_14565</name>
</gene>
<dbReference type="OrthoDB" id="359246at2"/>
<dbReference type="Proteomes" id="UP000323824">
    <property type="component" value="Chromosome"/>
</dbReference>
<dbReference type="KEGG" id="sper:EW093_14565"/>
<reference evidence="2 3" key="1">
    <citation type="submission" date="2019-02" db="EMBL/GenBank/DDBJ databases">
        <authorList>
            <person name="Fomenkov A."/>
            <person name="Dubinina G."/>
            <person name="Grabovich M."/>
            <person name="Vincze T."/>
            <person name="Roberts R.J."/>
        </authorList>
    </citation>
    <scope>NUCLEOTIDE SEQUENCE [LARGE SCALE GENOMIC DNA]</scope>
    <source>
        <strain evidence="2 3">P</strain>
    </source>
</reference>
<dbReference type="EMBL" id="CP035807">
    <property type="protein sequence ID" value="QEN05872.1"/>
    <property type="molecule type" value="Genomic_DNA"/>
</dbReference>
<evidence type="ECO:0000256" key="1">
    <source>
        <dbReference type="SAM" id="SignalP"/>
    </source>
</evidence>
<feature type="signal peptide" evidence="1">
    <location>
        <begin position="1"/>
        <end position="20"/>
    </location>
</feature>
<evidence type="ECO:0000313" key="2">
    <source>
        <dbReference type="EMBL" id="QEN05872.1"/>
    </source>
</evidence>
<feature type="chain" id="PRO_5022714687" description="DUF4878 domain-containing protein" evidence="1">
    <location>
        <begin position="21"/>
        <end position="182"/>
    </location>
</feature>
<keyword evidence="3" id="KW-1185">Reference proteome</keyword>
<evidence type="ECO:0000313" key="3">
    <source>
        <dbReference type="Proteomes" id="UP000323824"/>
    </source>
</evidence>
<proteinExistence type="predicted"/>
<evidence type="ECO:0008006" key="4">
    <source>
        <dbReference type="Google" id="ProtNLM"/>
    </source>
</evidence>
<reference evidence="2 3" key="2">
    <citation type="submission" date="2019-09" db="EMBL/GenBank/DDBJ databases">
        <title>Complete Genome Sequence and Methylome Analysis of free living Spirochaetas.</title>
        <authorList>
            <person name="Leshcheva N."/>
            <person name="Mikheeva N."/>
        </authorList>
    </citation>
    <scope>NUCLEOTIDE SEQUENCE [LARGE SCALE GENOMIC DNA]</scope>
    <source>
        <strain evidence="2 3">P</strain>
    </source>
</reference>
<keyword evidence="1" id="KW-0732">Signal</keyword>
<sequence>MKKILYILITILLLTSCLTPKVETPVVEEKVVEKVEPEVITPKEEPKIIPEEKPEVFVVTEEEYDKTFDQIEVFISDLNKTISSGDFVTWQTLLSESYIDKYGDTKFLQELSDNPVLKDYGIKLKKLRDYFNYVVIPSRSNVVIDEIQFIDENKIKALTFTNNQKFVVYLLIRTDNGWIISD</sequence>